<keyword evidence="3 5" id="KW-0238">DNA-binding</keyword>
<evidence type="ECO:0000256" key="2">
    <source>
        <dbReference type="ARBA" id="ARBA00022908"/>
    </source>
</evidence>
<evidence type="ECO:0000313" key="9">
    <source>
        <dbReference type="Proteomes" id="UP001329313"/>
    </source>
</evidence>
<evidence type="ECO:0000256" key="4">
    <source>
        <dbReference type="ARBA" id="ARBA00023172"/>
    </source>
</evidence>
<dbReference type="Proteomes" id="UP001329313">
    <property type="component" value="Chromosome"/>
</dbReference>
<gene>
    <name evidence="8" type="ORF">RYJ27_07765</name>
</gene>
<keyword evidence="9" id="KW-1185">Reference proteome</keyword>
<dbReference type="RefSeq" id="WP_330169762.1">
    <property type="nucleotide sequence ID" value="NZ_CP137080.1"/>
</dbReference>
<evidence type="ECO:0000313" key="8">
    <source>
        <dbReference type="EMBL" id="WOQ68621.1"/>
    </source>
</evidence>
<dbReference type="InterPro" id="IPR050090">
    <property type="entry name" value="Tyrosine_recombinase_XerCD"/>
</dbReference>
<name>A0AAU0MEQ0_9MICO</name>
<dbReference type="PROSITE" id="PS51898">
    <property type="entry name" value="TYR_RECOMBINASE"/>
    <property type="match status" value="1"/>
</dbReference>
<keyword evidence="4" id="KW-0233">DNA recombination</keyword>
<dbReference type="GO" id="GO:0015074">
    <property type="term" value="P:DNA integration"/>
    <property type="evidence" value="ECO:0007669"/>
    <property type="project" value="UniProtKB-KW"/>
</dbReference>
<dbReference type="EMBL" id="CP137080">
    <property type="protein sequence ID" value="WOQ68621.1"/>
    <property type="molecule type" value="Genomic_DNA"/>
</dbReference>
<dbReference type="InterPro" id="IPR002104">
    <property type="entry name" value="Integrase_catalytic"/>
</dbReference>
<dbReference type="InterPro" id="IPR044068">
    <property type="entry name" value="CB"/>
</dbReference>
<dbReference type="InterPro" id="IPR001650">
    <property type="entry name" value="Helicase_C-like"/>
</dbReference>
<protein>
    <submittedName>
        <fullName evidence="8">Tyrosine-type recombinase/integrase</fullName>
    </submittedName>
</protein>
<proteinExistence type="inferred from homology"/>
<dbReference type="PANTHER" id="PTHR30349">
    <property type="entry name" value="PHAGE INTEGRASE-RELATED"/>
    <property type="match status" value="1"/>
</dbReference>
<dbReference type="PANTHER" id="PTHR30349:SF64">
    <property type="entry name" value="PROPHAGE INTEGRASE INTD-RELATED"/>
    <property type="match status" value="1"/>
</dbReference>
<dbReference type="Gene3D" id="3.40.50.300">
    <property type="entry name" value="P-loop containing nucleotide triphosphate hydrolases"/>
    <property type="match status" value="2"/>
</dbReference>
<dbReference type="InterPro" id="IPR014001">
    <property type="entry name" value="Helicase_ATP-bd"/>
</dbReference>
<dbReference type="InterPro" id="IPR027417">
    <property type="entry name" value="P-loop_NTPase"/>
</dbReference>
<evidence type="ECO:0000259" key="7">
    <source>
        <dbReference type="PROSITE" id="PS51900"/>
    </source>
</evidence>
<dbReference type="KEGG" id="mliy:RYJ27_07765"/>
<dbReference type="Gene3D" id="1.10.443.10">
    <property type="entry name" value="Intergrase catalytic core"/>
    <property type="match status" value="1"/>
</dbReference>
<keyword evidence="2" id="KW-0229">DNA integration</keyword>
<dbReference type="SUPFAM" id="SSF52540">
    <property type="entry name" value="P-loop containing nucleoside triphosphate hydrolases"/>
    <property type="match status" value="2"/>
</dbReference>
<sequence length="1440" mass="158717">MADVDVAGVLRALKGFQRDAVDHLIAQFYPDGEKPASPRFLIADETGLGKSIVARGAIARAIDKLETDPNVERIDIVYICSNQDLAQQNLRRLNVTGERELPLATRLTLLATVLPRLSAPSTDGGKKVNLISFTPATSGMTGGGWRTGKWEERALLSILLRPLIAAGASEWDALIDLMKATKGVERFREGVNDLAQRMGGTVDPAIQGAFEALIREGATTDDDSTSMLGRMRALVQERASGQNVHWERVASLVGRLRQALAKASVNALEPDLVILDEFQKFRELLADPDTSEAAELAHAMFTHEDARVLLLSATPYSPFTRADDADDDHYKEFLDTVRFLAGWQEEPVRRIRDALEAYRSALILGGDAHAAAGDVRQALLPYMTRSERPQLTHGFVVSGLPVDVPAPADIVDFVHLRTFGEEIGAPIDIEYWKSIPYFANFMEGYKPGVKARATFATPEGHRAEGILAATRSMNPDDLEAFAAVEPANGYLAALKTQTVDAGWWRMLWMPPSMPYLEPGEIYSAIGDVTKRLVFSAWSGVPTSVASLLSYEADRKVAEASGGFLAENTSAARLKVAERFTYRTKAGEVGALSTLALFWPHPSLAQTGDPLTASREAGRRLSIVDAENHVARALPTHAADNAWDAFFSVEGLRPSLTDARSLVRAALGDEASEDTSSEVPDSGVLRHVEEAMRRFEASPDEAGHPDLVRLAMHAPGNIAYRALQRVAGTSVTPDGIWVAAFALADGLRRLFDRTESVATLVGIYGDDRVEHPYWSSVLSYCADGNLQAVLDEYLFQLRSDLGGIEVGDAELLHIARHASEVLRLRPARYLGHDTTRDRAPIPFHARFALRYGARFGDNADIRDGAVRAAFNSPFAPFVLISTSVGQEGIDFHWWCHAVVHWNLPRNPVDFEQREGRVNRFAGHAIRRNVAEAHWDDVLAGEGDDPWSAAFDAASQSEAVEQFGEFAPWWVYPGPAQVERILARYPLSRDQDRYERLRDDLALYRLTLGQPRQEDMLSGTPRCGVDDGLRLGSWESRVVVGRVITRWQRGSGGCMARVQRVAAAEAVTWTVVDDVGAVVGPAESFLEFARGAGYSPNTIRGYAKSLSLWWTHLEGGRRGWDSVTAADLARFMSAVRSGQVGVPSIGVRVPARAEATVNVRVRAVLSMYRYHAQLGTQVLPSSSAWGAEPTGSFVPFLGHLSRRHAVRAQAPVVLRASPRELPVLDPVVIDRLLDAEARFDPARGSWVGDLRYRLLWLLLWQSGMRIGEALGLRHRDWVVARGSTAKVLIRPSAHPHGYRPKSGPRDVHVGAALDGLYGDYVWWLCERGADREIANWDDSFIFCNVKRRPLYAPLRVESVYAHLGVMKKRIAVLPAAATPHWFRHTHATAMLMSGARIEVVSRRLGHRSIQTTIDHYGHVTDDAELAAFANWEAVTRGWETNR</sequence>
<dbReference type="InterPro" id="IPR013762">
    <property type="entry name" value="Integrase-like_cat_sf"/>
</dbReference>
<feature type="domain" description="Tyr recombinase" evidence="6">
    <location>
        <begin position="1217"/>
        <end position="1428"/>
    </location>
</feature>
<comment type="similarity">
    <text evidence="1">Belongs to the 'phage' integrase family.</text>
</comment>
<evidence type="ECO:0000256" key="3">
    <source>
        <dbReference type="ARBA" id="ARBA00023125"/>
    </source>
</evidence>
<dbReference type="GO" id="GO:0006310">
    <property type="term" value="P:DNA recombination"/>
    <property type="evidence" value="ECO:0007669"/>
    <property type="project" value="UniProtKB-KW"/>
</dbReference>
<dbReference type="SUPFAM" id="SSF56349">
    <property type="entry name" value="DNA breaking-rejoining enzymes"/>
    <property type="match status" value="1"/>
</dbReference>
<dbReference type="Gene3D" id="1.10.150.130">
    <property type="match status" value="1"/>
</dbReference>
<evidence type="ECO:0000256" key="5">
    <source>
        <dbReference type="PROSITE-ProRule" id="PRU01248"/>
    </source>
</evidence>
<evidence type="ECO:0000256" key="1">
    <source>
        <dbReference type="ARBA" id="ARBA00008857"/>
    </source>
</evidence>
<dbReference type="InterPro" id="IPR004107">
    <property type="entry name" value="Integrase_SAM-like_N"/>
</dbReference>
<accession>A0AAU0MEQ0</accession>
<dbReference type="Pfam" id="PF02899">
    <property type="entry name" value="Phage_int_SAM_1"/>
    <property type="match status" value="1"/>
</dbReference>
<dbReference type="SMART" id="SM00487">
    <property type="entry name" value="DEXDc"/>
    <property type="match status" value="1"/>
</dbReference>
<dbReference type="PROSITE" id="PS51900">
    <property type="entry name" value="CB"/>
    <property type="match status" value="1"/>
</dbReference>
<organism evidence="8 9">
    <name type="scientific">Microbacterium limosum</name>
    <dbReference type="NCBI Taxonomy" id="3079935"/>
    <lineage>
        <taxon>Bacteria</taxon>
        <taxon>Bacillati</taxon>
        <taxon>Actinomycetota</taxon>
        <taxon>Actinomycetes</taxon>
        <taxon>Micrococcales</taxon>
        <taxon>Microbacteriaceae</taxon>
        <taxon>Microbacterium</taxon>
    </lineage>
</organism>
<reference evidence="8 9" key="1">
    <citation type="submission" date="2023-10" db="EMBL/GenBank/DDBJ databases">
        <title>Y20.</title>
        <authorList>
            <person name="Zhang G."/>
            <person name="Ding Y."/>
        </authorList>
    </citation>
    <scope>NUCLEOTIDE SEQUENCE [LARGE SCALE GENOMIC DNA]</scope>
    <source>
        <strain evidence="8 9">Y20</strain>
    </source>
</reference>
<dbReference type="InterPro" id="IPR010998">
    <property type="entry name" value="Integrase_recombinase_N"/>
</dbReference>
<dbReference type="InterPro" id="IPR011010">
    <property type="entry name" value="DNA_brk_join_enz"/>
</dbReference>
<feature type="domain" description="Core-binding (CB)" evidence="7">
    <location>
        <begin position="1074"/>
        <end position="1170"/>
    </location>
</feature>
<dbReference type="Pfam" id="PF00589">
    <property type="entry name" value="Phage_integrase"/>
    <property type="match status" value="1"/>
</dbReference>
<dbReference type="GO" id="GO:0003677">
    <property type="term" value="F:DNA binding"/>
    <property type="evidence" value="ECO:0007669"/>
    <property type="project" value="UniProtKB-UniRule"/>
</dbReference>
<dbReference type="Pfam" id="PF00271">
    <property type="entry name" value="Helicase_C"/>
    <property type="match status" value="1"/>
</dbReference>
<evidence type="ECO:0000259" key="6">
    <source>
        <dbReference type="PROSITE" id="PS51898"/>
    </source>
</evidence>